<sequence length="42" mass="4484">MLLLGAPLRAADLKPATPEQTLNHHLVRSAKPASEQPKGNLV</sequence>
<dbReference type="AlphaFoldDB" id="X1FZT6"/>
<name>X1FZT6_9ZZZZ</name>
<feature type="non-terminal residue" evidence="2">
    <location>
        <position position="42"/>
    </location>
</feature>
<reference evidence="2" key="1">
    <citation type="journal article" date="2014" name="Front. Microbiol.">
        <title>High frequency of phylogenetically diverse reductive dehalogenase-homologous genes in deep subseafloor sedimentary metagenomes.</title>
        <authorList>
            <person name="Kawai M."/>
            <person name="Futagami T."/>
            <person name="Toyoda A."/>
            <person name="Takaki Y."/>
            <person name="Nishi S."/>
            <person name="Hori S."/>
            <person name="Arai W."/>
            <person name="Tsubouchi T."/>
            <person name="Morono Y."/>
            <person name="Uchiyama I."/>
            <person name="Ito T."/>
            <person name="Fujiyama A."/>
            <person name="Inagaki F."/>
            <person name="Takami H."/>
        </authorList>
    </citation>
    <scope>NUCLEOTIDE SEQUENCE</scope>
    <source>
        <strain evidence="2">Expedition CK06-06</strain>
    </source>
</reference>
<comment type="caution">
    <text evidence="2">The sequence shown here is derived from an EMBL/GenBank/DDBJ whole genome shotgun (WGS) entry which is preliminary data.</text>
</comment>
<dbReference type="EMBL" id="BARU01024604">
    <property type="protein sequence ID" value="GAH51171.1"/>
    <property type="molecule type" value="Genomic_DNA"/>
</dbReference>
<feature type="region of interest" description="Disordered" evidence="1">
    <location>
        <begin position="15"/>
        <end position="42"/>
    </location>
</feature>
<gene>
    <name evidence="2" type="ORF">S03H2_39751</name>
</gene>
<proteinExistence type="predicted"/>
<organism evidence="2">
    <name type="scientific">marine sediment metagenome</name>
    <dbReference type="NCBI Taxonomy" id="412755"/>
    <lineage>
        <taxon>unclassified sequences</taxon>
        <taxon>metagenomes</taxon>
        <taxon>ecological metagenomes</taxon>
    </lineage>
</organism>
<evidence type="ECO:0000256" key="1">
    <source>
        <dbReference type="SAM" id="MobiDB-lite"/>
    </source>
</evidence>
<accession>X1FZT6</accession>
<protein>
    <submittedName>
        <fullName evidence="2">Uncharacterized protein</fullName>
    </submittedName>
</protein>
<evidence type="ECO:0000313" key="2">
    <source>
        <dbReference type="EMBL" id="GAH51171.1"/>
    </source>
</evidence>